<evidence type="ECO:0000256" key="2">
    <source>
        <dbReference type="ARBA" id="ARBA00009183"/>
    </source>
</evidence>
<dbReference type="GO" id="GO:0050661">
    <property type="term" value="F:NADP binding"/>
    <property type="evidence" value="ECO:0007669"/>
    <property type="project" value="InterPro"/>
</dbReference>
<comment type="caution">
    <text evidence="8">The sequence shown here is derived from an EMBL/GenBank/DDBJ whole genome shotgun (WGS) entry which is preliminary data.</text>
</comment>
<protein>
    <recommendedName>
        <fullName evidence="10">Thiol-specific monooxygenase</fullName>
    </recommendedName>
</protein>
<dbReference type="PANTHER" id="PTHR23023">
    <property type="entry name" value="DIMETHYLANILINE MONOOXYGENASE"/>
    <property type="match status" value="1"/>
</dbReference>
<evidence type="ECO:0000256" key="1">
    <source>
        <dbReference type="ARBA" id="ARBA00001974"/>
    </source>
</evidence>
<dbReference type="GO" id="GO:0050660">
    <property type="term" value="F:flavin adenine dinucleotide binding"/>
    <property type="evidence" value="ECO:0007669"/>
    <property type="project" value="InterPro"/>
</dbReference>
<feature type="region of interest" description="Disordered" evidence="7">
    <location>
        <begin position="462"/>
        <end position="493"/>
    </location>
</feature>
<dbReference type="InterPro" id="IPR050346">
    <property type="entry name" value="FMO-like"/>
</dbReference>
<dbReference type="GO" id="GO:0004499">
    <property type="term" value="F:N,N-dimethylaniline monooxygenase activity"/>
    <property type="evidence" value="ECO:0007669"/>
    <property type="project" value="InterPro"/>
</dbReference>
<name>A0A9P8RJT8_9PEZI</name>
<proteinExistence type="inferred from homology"/>
<dbReference type="AlphaFoldDB" id="A0A9P8RJT8"/>
<evidence type="ECO:0000256" key="5">
    <source>
        <dbReference type="ARBA" id="ARBA00022857"/>
    </source>
</evidence>
<keyword evidence="5" id="KW-0521">NADP</keyword>
<evidence type="ECO:0000256" key="6">
    <source>
        <dbReference type="ARBA" id="ARBA00023002"/>
    </source>
</evidence>
<dbReference type="SUPFAM" id="SSF51905">
    <property type="entry name" value="FAD/NAD(P)-binding domain"/>
    <property type="match status" value="2"/>
</dbReference>
<dbReference type="Gene3D" id="3.50.50.60">
    <property type="entry name" value="FAD/NAD(P)-binding domain"/>
    <property type="match status" value="2"/>
</dbReference>
<reference evidence="8" key="1">
    <citation type="journal article" date="2021" name="Nat. Commun.">
        <title>Genetic determinants of endophytism in the Arabidopsis root mycobiome.</title>
        <authorList>
            <person name="Mesny F."/>
            <person name="Miyauchi S."/>
            <person name="Thiergart T."/>
            <person name="Pickel B."/>
            <person name="Atanasova L."/>
            <person name="Karlsson M."/>
            <person name="Huettel B."/>
            <person name="Barry K.W."/>
            <person name="Haridas S."/>
            <person name="Chen C."/>
            <person name="Bauer D."/>
            <person name="Andreopoulos W."/>
            <person name="Pangilinan J."/>
            <person name="LaButti K."/>
            <person name="Riley R."/>
            <person name="Lipzen A."/>
            <person name="Clum A."/>
            <person name="Drula E."/>
            <person name="Henrissat B."/>
            <person name="Kohler A."/>
            <person name="Grigoriev I.V."/>
            <person name="Martin F.M."/>
            <person name="Hacquard S."/>
        </authorList>
    </citation>
    <scope>NUCLEOTIDE SEQUENCE</scope>
    <source>
        <strain evidence="8">MPI-SDFR-AT-0073</strain>
    </source>
</reference>
<accession>A0A9P8RJT8</accession>
<dbReference type="EMBL" id="JAGPXC010000014">
    <property type="protein sequence ID" value="KAH6639926.1"/>
    <property type="molecule type" value="Genomic_DNA"/>
</dbReference>
<dbReference type="OrthoDB" id="66881at2759"/>
<dbReference type="GeneID" id="70134641"/>
<evidence type="ECO:0000313" key="8">
    <source>
        <dbReference type="EMBL" id="KAH6639926.1"/>
    </source>
</evidence>
<dbReference type="InterPro" id="IPR036188">
    <property type="entry name" value="FAD/NAD-bd_sf"/>
</dbReference>
<keyword evidence="6" id="KW-0560">Oxidoreductase</keyword>
<dbReference type="FunFam" id="3.50.50.60:FF:000023">
    <property type="entry name" value="Dimethylaniline monooxygenase [N-oxide-forming]"/>
    <property type="match status" value="1"/>
</dbReference>
<evidence type="ECO:0000256" key="4">
    <source>
        <dbReference type="ARBA" id="ARBA00022827"/>
    </source>
</evidence>
<organism evidence="8 9">
    <name type="scientific">Truncatella angustata</name>
    <dbReference type="NCBI Taxonomy" id="152316"/>
    <lineage>
        <taxon>Eukaryota</taxon>
        <taxon>Fungi</taxon>
        <taxon>Dikarya</taxon>
        <taxon>Ascomycota</taxon>
        <taxon>Pezizomycotina</taxon>
        <taxon>Sordariomycetes</taxon>
        <taxon>Xylariomycetidae</taxon>
        <taxon>Amphisphaeriales</taxon>
        <taxon>Sporocadaceae</taxon>
        <taxon>Truncatella</taxon>
    </lineage>
</organism>
<gene>
    <name evidence="8" type="ORF">BKA67DRAFT_640032</name>
</gene>
<evidence type="ECO:0000256" key="7">
    <source>
        <dbReference type="SAM" id="MobiDB-lite"/>
    </source>
</evidence>
<dbReference type="Proteomes" id="UP000758603">
    <property type="component" value="Unassembled WGS sequence"/>
</dbReference>
<dbReference type="InterPro" id="IPR020946">
    <property type="entry name" value="Flavin_mOase-like"/>
</dbReference>
<evidence type="ECO:0000256" key="3">
    <source>
        <dbReference type="ARBA" id="ARBA00022630"/>
    </source>
</evidence>
<keyword evidence="4" id="KW-0274">FAD</keyword>
<comment type="similarity">
    <text evidence="2">Belongs to the FMO family.</text>
</comment>
<keyword evidence="3" id="KW-0285">Flavoprotein</keyword>
<dbReference type="RefSeq" id="XP_045951000.1">
    <property type="nucleotide sequence ID" value="XM_046105750.1"/>
</dbReference>
<evidence type="ECO:0000313" key="9">
    <source>
        <dbReference type="Proteomes" id="UP000758603"/>
    </source>
</evidence>
<comment type="cofactor">
    <cofactor evidence="1">
        <name>FAD</name>
        <dbReference type="ChEBI" id="CHEBI:57692"/>
    </cofactor>
</comment>
<dbReference type="Pfam" id="PF00743">
    <property type="entry name" value="FMO-like"/>
    <property type="match status" value="2"/>
</dbReference>
<feature type="compositionally biased region" description="Basic and acidic residues" evidence="7">
    <location>
        <begin position="462"/>
        <end position="478"/>
    </location>
</feature>
<keyword evidence="9" id="KW-1185">Reference proteome</keyword>
<sequence>MGHKYNVRSVAIVGGGAAGAVTAAAFKSENYFDKISVFERREKPGGTWIYDADPQPPLEVHPGALPTEIDPQLSLPGQLPAVLPPSRQERYSKTPVYDSLTTNVPDIAMSFSDERFAYGPFAPHYVPRQYVERYFATHDADKFLVLNTTVEDVTRLPSTSDEESDQWKLTLRKYDPARHVDIWWEETFDAVILANGHYSVPYVPHVKGLDAYIEKFPGRIVHSKYYRSPLVYSGRKVLVIGNSASGHDVSLELISAAELPVYQSRRSKSRWDGKDPPPGIAWKPIISEYRLDGRIVFEDGTHLDDIDTVIYATGYRPSFPFWNSKANGRPLWDYKTEKLINGYWHTFFQDFKTLAIVGIPRALSFRSWEYQGIALARLFSNRQSVDLPGIEEQKRWEREREEEVKREGRKFHGINWETGETHEWLGGLFHIAGLGTLKGEGRIPPVLSKDLVWALEHLRKYPEPENKDKGGDDKHGDETTSADGQTEDHGDWVLVPERRKDLLAFI</sequence>
<evidence type="ECO:0008006" key="10">
    <source>
        <dbReference type="Google" id="ProtNLM"/>
    </source>
</evidence>
<dbReference type="Pfam" id="PF13450">
    <property type="entry name" value="NAD_binding_8"/>
    <property type="match status" value="1"/>
</dbReference>